<evidence type="ECO:0000313" key="2">
    <source>
        <dbReference type="EMBL" id="GAI75610.1"/>
    </source>
</evidence>
<accession>X1SJQ9</accession>
<organism evidence="2">
    <name type="scientific">marine sediment metagenome</name>
    <dbReference type="NCBI Taxonomy" id="412755"/>
    <lineage>
        <taxon>unclassified sequences</taxon>
        <taxon>metagenomes</taxon>
        <taxon>ecological metagenomes</taxon>
    </lineage>
</organism>
<gene>
    <name evidence="1" type="ORF">S12H4_04186</name>
    <name evidence="2" type="ORF">S12H4_25579</name>
</gene>
<proteinExistence type="predicted"/>
<dbReference type="EMBL" id="BARW01001258">
    <property type="protein sequence ID" value="GAI72602.1"/>
    <property type="molecule type" value="Genomic_DNA"/>
</dbReference>
<dbReference type="AlphaFoldDB" id="X1SJQ9"/>
<dbReference type="EMBL" id="BARW01014430">
    <property type="protein sequence ID" value="GAI75610.1"/>
    <property type="molecule type" value="Genomic_DNA"/>
</dbReference>
<reference evidence="2" key="1">
    <citation type="journal article" date="2014" name="Front. Microbiol.">
        <title>High frequency of phylogenetically diverse reductive dehalogenase-homologous genes in deep subseafloor sedimentary metagenomes.</title>
        <authorList>
            <person name="Kawai M."/>
            <person name="Futagami T."/>
            <person name="Toyoda A."/>
            <person name="Takaki Y."/>
            <person name="Nishi S."/>
            <person name="Hori S."/>
            <person name="Arai W."/>
            <person name="Tsubouchi T."/>
            <person name="Morono Y."/>
            <person name="Uchiyama I."/>
            <person name="Ito T."/>
            <person name="Fujiyama A."/>
            <person name="Inagaki F."/>
            <person name="Takami H."/>
        </authorList>
    </citation>
    <scope>NUCLEOTIDE SEQUENCE</scope>
    <source>
        <strain evidence="2">Expedition CK06-06</strain>
    </source>
</reference>
<comment type="caution">
    <text evidence="2">The sequence shown here is derived from an EMBL/GenBank/DDBJ whole genome shotgun (WGS) entry which is preliminary data.</text>
</comment>
<protein>
    <submittedName>
        <fullName evidence="2">Uncharacterized protein</fullName>
    </submittedName>
</protein>
<evidence type="ECO:0000313" key="1">
    <source>
        <dbReference type="EMBL" id="GAI72602.1"/>
    </source>
</evidence>
<sequence>MILKLKALEETRSFYKVELGREDLTERERNKYSRALKLIEGFIKRKKNPGREKNKHLVIYDHRNRIAGR</sequence>
<name>X1SJQ9_9ZZZZ</name>